<dbReference type="EMBL" id="PDCK01000042">
    <property type="protein sequence ID" value="PRQ40115.1"/>
    <property type="molecule type" value="Genomic_DNA"/>
</dbReference>
<protein>
    <submittedName>
        <fullName evidence="4">Putative sieve element occlusion</fullName>
    </submittedName>
</protein>
<dbReference type="PANTHER" id="PTHR33232:SF20">
    <property type="entry name" value="PROTEIN SIEVE ELEMENT OCCLUSION B-LIKE"/>
    <property type="match status" value="1"/>
</dbReference>
<feature type="region of interest" description="Disordered" evidence="1">
    <location>
        <begin position="1"/>
        <end position="34"/>
    </location>
</feature>
<dbReference type="AlphaFoldDB" id="A0A2P6R0Z0"/>
<accession>A0A2P6R0Z0</accession>
<dbReference type="InterPro" id="IPR027942">
    <property type="entry name" value="SEO_N"/>
</dbReference>
<name>A0A2P6R0Z0_ROSCH</name>
<keyword evidence="5" id="KW-1185">Reference proteome</keyword>
<dbReference type="InterPro" id="IPR039299">
    <property type="entry name" value="SEOA"/>
</dbReference>
<comment type="caution">
    <text evidence="4">The sequence shown here is derived from an EMBL/GenBank/DDBJ whole genome shotgun (WGS) entry which is preliminary data.</text>
</comment>
<gene>
    <name evidence="4" type="ORF">RchiOBHm_Chr4g0432571</name>
</gene>
<feature type="domain" description="Sieve element occlusion C-terminal" evidence="3">
    <location>
        <begin position="590"/>
        <end position="837"/>
    </location>
</feature>
<evidence type="ECO:0000259" key="2">
    <source>
        <dbReference type="Pfam" id="PF14576"/>
    </source>
</evidence>
<sequence length="838" mass="95765">MALVPHNRAPNTIRRGDNYRPPLPSRDGRRQFETDDSSLISQVLFIDESHDDRPYDPTPISLKHILQAAEIIILSHVNTPDIHSKVSRPDLERTSALSLKCGQRRCSHVQAPTAARILPDRGQRHPRPLLGSDRGRRRLSLKVLGSDLTYNFKVLGSDCKLIASDSTSKKKVKIDLGLCPASPEVPSRPERCCSVAVRTFTTVRTSALDCLRGSAETADAHEDALEHHASPITLHESYGVPSSIFIAISCKLFTRKWLTGEDNNKKNIALGILYAVHQYDWQEKVVLVLGTFAVKNGELWLVAQLYTTYTLAKEIGKLEHLPELLERAETDFKSKFETYNNLVKAVLRVTKLIIRLQELRSDPHSTTELESTTNSTEVHIASAVYWTIWSLVVAASHFVGITCMGPEKKDDEALAAIAYILENPHVDNMKPLKVLFFKDNQPALYDCYRKRRVSIGLLKGKVVILFLTDLNILHENEYMIVQQMYVEKRHKPMKPESQYEVVWVPIVDTWTEDKYEQFERIRNCMEWYSVYLPSVVSPTVIRYIRKEDKWKFVKKPLLVVMDPQGNIVHTNAVHMMCVFGSIAFPFNKNREEVLWEEETWRIELVADSIDENLIPWITERKYICLYGGEDIKWIRSFTRAARSVAWEAGIRLELLYVGKRKATEKVVKNIMRIIQDENLSHTIEWQFISLFWTRLESMWESKGHQLQNKLKKSSQLGTTDYVAMKNDDAVMQGIISMLTFGSSDHGWALIGTGSAEMSKANGEHMLRSLREFNAWKTRHSELGFTPALNEYLAGVSKQAPHHCSSLMLPVTGVMPEMVACAECGRIMERFNMFRCCTD</sequence>
<dbReference type="Pfam" id="PF14576">
    <property type="entry name" value="SEO_N"/>
    <property type="match status" value="1"/>
</dbReference>
<dbReference type="Pfam" id="PF14577">
    <property type="entry name" value="SEO_C"/>
    <property type="match status" value="1"/>
</dbReference>
<evidence type="ECO:0000259" key="3">
    <source>
        <dbReference type="Pfam" id="PF14577"/>
    </source>
</evidence>
<organism evidence="4 5">
    <name type="scientific">Rosa chinensis</name>
    <name type="common">China rose</name>
    <dbReference type="NCBI Taxonomy" id="74649"/>
    <lineage>
        <taxon>Eukaryota</taxon>
        <taxon>Viridiplantae</taxon>
        <taxon>Streptophyta</taxon>
        <taxon>Embryophyta</taxon>
        <taxon>Tracheophyta</taxon>
        <taxon>Spermatophyta</taxon>
        <taxon>Magnoliopsida</taxon>
        <taxon>eudicotyledons</taxon>
        <taxon>Gunneridae</taxon>
        <taxon>Pentapetalae</taxon>
        <taxon>rosids</taxon>
        <taxon>fabids</taxon>
        <taxon>Rosales</taxon>
        <taxon>Rosaceae</taxon>
        <taxon>Rosoideae</taxon>
        <taxon>Rosoideae incertae sedis</taxon>
        <taxon>Rosa</taxon>
    </lineage>
</organism>
<dbReference type="PANTHER" id="PTHR33232">
    <property type="entry name" value="PROTEIN SIEVE ELEMENT OCCLUSION B-LIKE"/>
    <property type="match status" value="1"/>
</dbReference>
<feature type="domain" description="Sieve element occlusion N-terminal" evidence="2">
    <location>
        <begin position="215"/>
        <end position="411"/>
    </location>
</feature>
<evidence type="ECO:0000313" key="5">
    <source>
        <dbReference type="Proteomes" id="UP000238479"/>
    </source>
</evidence>
<dbReference type="Proteomes" id="UP000238479">
    <property type="component" value="Chromosome 4"/>
</dbReference>
<dbReference type="Gramene" id="PRQ40115">
    <property type="protein sequence ID" value="PRQ40115"/>
    <property type="gene ID" value="RchiOBHm_Chr4g0432571"/>
</dbReference>
<proteinExistence type="predicted"/>
<reference evidence="4 5" key="1">
    <citation type="journal article" date="2018" name="Nat. Genet.">
        <title>The Rosa genome provides new insights in the design of modern roses.</title>
        <authorList>
            <person name="Bendahmane M."/>
        </authorList>
    </citation>
    <scope>NUCLEOTIDE SEQUENCE [LARGE SCALE GENOMIC DNA]</scope>
    <source>
        <strain evidence="5">cv. Old Blush</strain>
    </source>
</reference>
<dbReference type="InterPro" id="IPR027944">
    <property type="entry name" value="SEO_C"/>
</dbReference>
<evidence type="ECO:0000313" key="4">
    <source>
        <dbReference type="EMBL" id="PRQ40115.1"/>
    </source>
</evidence>
<dbReference type="STRING" id="74649.A0A2P6R0Z0"/>
<dbReference type="OMA" id="GKFWLVA"/>
<evidence type="ECO:0000256" key="1">
    <source>
        <dbReference type="SAM" id="MobiDB-lite"/>
    </source>
</evidence>
<dbReference type="GO" id="GO:0010088">
    <property type="term" value="P:phloem development"/>
    <property type="evidence" value="ECO:0007669"/>
    <property type="project" value="InterPro"/>
</dbReference>